<dbReference type="STRING" id="13370.A0A448YNL8"/>
<dbReference type="InParanoid" id="A0A448YNL8"/>
<feature type="region of interest" description="Disordered" evidence="2">
    <location>
        <begin position="390"/>
        <end position="423"/>
    </location>
</feature>
<keyword evidence="1" id="KW-0479">Metal-binding</keyword>
<gene>
    <name evidence="4" type="ORF">BRENAR_LOCUS3263</name>
</gene>
<dbReference type="GO" id="GO:0008270">
    <property type="term" value="F:zinc ion binding"/>
    <property type="evidence" value="ECO:0007669"/>
    <property type="project" value="UniProtKB-KW"/>
</dbReference>
<feature type="compositionally biased region" description="Low complexity" evidence="2">
    <location>
        <begin position="62"/>
        <end position="77"/>
    </location>
</feature>
<evidence type="ECO:0000313" key="5">
    <source>
        <dbReference type="Proteomes" id="UP000290900"/>
    </source>
</evidence>
<dbReference type="AlphaFoldDB" id="A0A448YNL8"/>
<keyword evidence="5" id="KW-1185">Reference proteome</keyword>
<name>A0A448YNL8_BRENA</name>
<evidence type="ECO:0000259" key="3">
    <source>
        <dbReference type="PROSITE" id="PS50157"/>
    </source>
</evidence>
<sequence>MASTLKRTLTDIMEDELYSPSSQGHASNGHGVSNMTLSGQHRSAFQAQSPYIPSSQRAFEFQQSPQLSQQQASGPLPEDLSRYLHLNGSQESLELRNSAPGSPGNYAVKNSLPSVPSIRQPQQHSQSEPTNVSDAEINSIYSEFANPNIYAHTTLPDDLYSYSYRSEGSGPARAVVNPHDMQKLNDGEKNVSATENAKRYDDIDDEVMLVPQDNYMFDQSDSQYFPDILQFELGNGKLFPQSNELNIFRSNDVYLDEDFSDEEDDDEDINKLDDMEMDLDDLSSESSAGEEDDHSASADPASIVASLPSTHQVEGRNPSDFIKNPVVPSAAVPGDSIYSLTFGNHSQGLNGVKESFPPLFEEEEDSDVEDMSPFQISDVANQAIKQRADSFVSASSSASSKKMRRKSSSTAEEPALTKTVDHDDESNNEVHICTVVNPKTGLPCNKRFSRPYDLVRHQNTIHAPRRSYYRCMFCEDDLRRKHRLESTNEIVVNSGYRSTQFSVENSNNNMANSHNSRKVKASSTSGGYLSNKTFSRCDALTRHLRFRHGLNNEQVNDAMEYAKKHVEFYEN</sequence>
<proteinExistence type="predicted"/>
<keyword evidence="1" id="KW-0862">Zinc</keyword>
<keyword evidence="1" id="KW-0863">Zinc-finger</keyword>
<dbReference type="OrthoDB" id="7295497at2759"/>
<dbReference type="Proteomes" id="UP000290900">
    <property type="component" value="Unassembled WGS sequence"/>
</dbReference>
<feature type="compositionally biased region" description="Polar residues" evidence="2">
    <location>
        <begin position="111"/>
        <end position="132"/>
    </location>
</feature>
<feature type="domain" description="C2H2-type" evidence="3">
    <location>
        <begin position="431"/>
        <end position="467"/>
    </location>
</feature>
<dbReference type="Gene3D" id="3.30.160.60">
    <property type="entry name" value="Classic Zinc Finger"/>
    <property type="match status" value="1"/>
</dbReference>
<dbReference type="PROSITE" id="PS50157">
    <property type="entry name" value="ZINC_FINGER_C2H2_2"/>
    <property type="match status" value="1"/>
</dbReference>
<dbReference type="InterPro" id="IPR013087">
    <property type="entry name" value="Znf_C2H2_type"/>
</dbReference>
<dbReference type="EMBL" id="CAACVR010000023">
    <property type="protein sequence ID" value="VEU22532.1"/>
    <property type="molecule type" value="Genomic_DNA"/>
</dbReference>
<organism evidence="4 5">
    <name type="scientific">Brettanomyces naardenensis</name>
    <name type="common">Yeast</name>
    <dbReference type="NCBI Taxonomy" id="13370"/>
    <lineage>
        <taxon>Eukaryota</taxon>
        <taxon>Fungi</taxon>
        <taxon>Dikarya</taxon>
        <taxon>Ascomycota</taxon>
        <taxon>Saccharomycotina</taxon>
        <taxon>Pichiomycetes</taxon>
        <taxon>Pichiales</taxon>
        <taxon>Pichiaceae</taxon>
        <taxon>Brettanomyces</taxon>
    </lineage>
</organism>
<feature type="region of interest" description="Disordered" evidence="2">
    <location>
        <begin position="94"/>
        <end position="132"/>
    </location>
</feature>
<feature type="region of interest" description="Disordered" evidence="2">
    <location>
        <begin position="56"/>
        <end position="81"/>
    </location>
</feature>
<feature type="compositionally biased region" description="Low complexity" evidence="2">
    <location>
        <begin position="390"/>
        <end position="400"/>
    </location>
</feature>
<evidence type="ECO:0000313" key="4">
    <source>
        <dbReference type="EMBL" id="VEU22532.1"/>
    </source>
</evidence>
<accession>A0A448YNL8</accession>
<protein>
    <submittedName>
        <fullName evidence="4">DEKNAAC103645</fullName>
    </submittedName>
</protein>
<evidence type="ECO:0000256" key="1">
    <source>
        <dbReference type="PROSITE-ProRule" id="PRU00042"/>
    </source>
</evidence>
<dbReference type="FunCoup" id="A0A448YNL8">
    <property type="interactions" value="3317"/>
</dbReference>
<reference evidence="4 5" key="1">
    <citation type="submission" date="2018-12" db="EMBL/GenBank/DDBJ databases">
        <authorList>
            <person name="Tiukova I."/>
            <person name="Dainat J."/>
        </authorList>
    </citation>
    <scope>NUCLEOTIDE SEQUENCE [LARGE SCALE GENOMIC DNA]</scope>
</reference>
<evidence type="ECO:0000256" key="2">
    <source>
        <dbReference type="SAM" id="MobiDB-lite"/>
    </source>
</evidence>